<evidence type="ECO:0000256" key="2">
    <source>
        <dbReference type="RuleBase" id="RU367052"/>
    </source>
</evidence>
<dbReference type="Proteomes" id="UP000218334">
    <property type="component" value="Unassembled WGS sequence"/>
</dbReference>
<comment type="subunit">
    <text evidence="2">Component of the FACT complex.</text>
</comment>
<sequence length="137" mass="15249">DTLELDIPFRELSFEGGHTASPRQNQFDLVLIFKDFNKAPLHINSIPSSQMDDVKNWLDSVDVPMAEGPVNLNWGPIMKHINENPYEFFHNGGWSFLGASNGAEVCSDASEMSDSESDFEAEAQELESSSSDEESAY</sequence>
<dbReference type="GO" id="GO:0006368">
    <property type="term" value="P:transcription elongation by RNA polymerase II"/>
    <property type="evidence" value="ECO:0007669"/>
    <property type="project" value="TreeGrafter"/>
</dbReference>
<reference evidence="6" key="1">
    <citation type="journal article" date="2017" name="Nat. Ecol. Evol.">
        <title>Genome expansion and lineage-specific genetic innovations in the forest pathogenic fungi Armillaria.</title>
        <authorList>
            <person name="Sipos G."/>
            <person name="Prasanna A.N."/>
            <person name="Walter M.C."/>
            <person name="O'Connor E."/>
            <person name="Balint B."/>
            <person name="Krizsan K."/>
            <person name="Kiss B."/>
            <person name="Hess J."/>
            <person name="Varga T."/>
            <person name="Slot J."/>
            <person name="Riley R."/>
            <person name="Boka B."/>
            <person name="Rigling D."/>
            <person name="Barry K."/>
            <person name="Lee J."/>
            <person name="Mihaltcheva S."/>
            <person name="LaButti K."/>
            <person name="Lipzen A."/>
            <person name="Waldron R."/>
            <person name="Moloney N.M."/>
            <person name="Sperisen C."/>
            <person name="Kredics L."/>
            <person name="Vagvoelgyi C."/>
            <person name="Patrignani A."/>
            <person name="Fitzpatrick D."/>
            <person name="Nagy I."/>
            <person name="Doyle S."/>
            <person name="Anderson J.B."/>
            <person name="Grigoriev I.V."/>
            <person name="Gueldener U."/>
            <person name="Muensterkoetter M."/>
            <person name="Nagy L.G."/>
        </authorList>
    </citation>
    <scope>NUCLEOTIDE SEQUENCE [LARGE SCALE GENOMIC DNA]</scope>
    <source>
        <strain evidence="6">28-4</strain>
    </source>
</reference>
<dbReference type="InterPro" id="IPR013719">
    <property type="entry name" value="RTT106/SPT16-like_middle_dom"/>
</dbReference>
<keyword evidence="2" id="KW-0539">Nucleus</keyword>
<dbReference type="PANTHER" id="PTHR13980">
    <property type="entry name" value="CDC68 RELATED"/>
    <property type="match status" value="1"/>
</dbReference>
<proteinExistence type="inferred from homology"/>
<dbReference type="Gene3D" id="2.30.29.30">
    <property type="entry name" value="Pleckstrin-homology domain (PH domain)/Phosphotyrosine-binding domain (PTB)"/>
    <property type="match status" value="1"/>
</dbReference>
<keyword evidence="2" id="KW-0804">Transcription</keyword>
<comment type="similarity">
    <text evidence="2">Belongs to the peptidase M24 family. SPT16 subfamily.</text>
</comment>
<comment type="subcellular location">
    <subcellularLocation>
        <location evidence="2">Nucleus</location>
    </subcellularLocation>
    <subcellularLocation>
        <location evidence="2">Chromosome</location>
    </subcellularLocation>
</comment>
<keyword evidence="2" id="KW-0805">Transcription regulation</keyword>
<evidence type="ECO:0000256" key="3">
    <source>
        <dbReference type="SAM" id="MobiDB-lite"/>
    </source>
</evidence>
<keyword evidence="2" id="KW-0235">DNA replication</keyword>
<keyword evidence="2" id="KW-0234">DNA repair</keyword>
<evidence type="ECO:0000259" key="4">
    <source>
        <dbReference type="Pfam" id="PF08512"/>
    </source>
</evidence>
<dbReference type="GO" id="GO:0031491">
    <property type="term" value="F:nucleosome binding"/>
    <property type="evidence" value="ECO:0007669"/>
    <property type="project" value="TreeGrafter"/>
</dbReference>
<dbReference type="Pfam" id="PF08512">
    <property type="entry name" value="Rttp106-like_middle"/>
    <property type="match status" value="1"/>
</dbReference>
<name>A0A2H3C8H8_9AGAR</name>
<dbReference type="GO" id="GO:0006260">
    <property type="term" value="P:DNA replication"/>
    <property type="evidence" value="ECO:0007669"/>
    <property type="project" value="UniProtKB-KW"/>
</dbReference>
<dbReference type="EMBL" id="KZ293415">
    <property type="protein sequence ID" value="PBK77634.1"/>
    <property type="molecule type" value="Genomic_DNA"/>
</dbReference>
<feature type="region of interest" description="Disordered" evidence="3">
    <location>
        <begin position="105"/>
        <end position="137"/>
    </location>
</feature>
<organism evidence="5 6">
    <name type="scientific">Armillaria solidipes</name>
    <dbReference type="NCBI Taxonomy" id="1076256"/>
    <lineage>
        <taxon>Eukaryota</taxon>
        <taxon>Fungi</taxon>
        <taxon>Dikarya</taxon>
        <taxon>Basidiomycota</taxon>
        <taxon>Agaricomycotina</taxon>
        <taxon>Agaricomycetes</taxon>
        <taxon>Agaricomycetidae</taxon>
        <taxon>Agaricales</taxon>
        <taxon>Marasmiineae</taxon>
        <taxon>Physalacriaceae</taxon>
        <taxon>Armillaria</taxon>
    </lineage>
</organism>
<feature type="non-terminal residue" evidence="5">
    <location>
        <position position="1"/>
    </location>
</feature>
<feature type="domain" description="Histone chaperone RTT106/FACT complex subunit SPT16-like middle" evidence="4">
    <location>
        <begin position="21"/>
        <end position="66"/>
    </location>
</feature>
<evidence type="ECO:0000256" key="1">
    <source>
        <dbReference type="ARBA" id="ARBA00025370"/>
    </source>
</evidence>
<dbReference type="STRING" id="1076256.A0A2H3C8H8"/>
<keyword evidence="6" id="KW-1185">Reference proteome</keyword>
<evidence type="ECO:0000313" key="5">
    <source>
        <dbReference type="EMBL" id="PBK77634.1"/>
    </source>
</evidence>
<dbReference type="AlphaFoldDB" id="A0A2H3C8H8"/>
<dbReference type="InterPro" id="IPR040258">
    <property type="entry name" value="Spt16"/>
</dbReference>
<keyword evidence="2" id="KW-0158">Chromosome</keyword>
<keyword evidence="2" id="KW-0227">DNA damage</keyword>
<dbReference type="PANTHER" id="PTHR13980:SF15">
    <property type="entry name" value="FACT COMPLEX SUBUNIT SPT16"/>
    <property type="match status" value="1"/>
</dbReference>
<comment type="function">
    <text evidence="1 2">Component of the FACT complex, a general chromatin factor that acts to reorganize nucleosomes. The FACT complex is involved in multiple processes that require DNA as a template such as mRNA elongation, DNA replication and DNA repair. During transcription elongation the FACT complex acts as a histone chaperone that both destabilizes and restores nucleosomal structure. It facilitates the passage of RNA polymerase II and transcription by promoting the dissociation of one histone H2A-H2B dimer from the nucleosome, then subsequently promotes the reestablishment of the nucleosome following the passage of RNA polymerase II.</text>
</comment>
<feature type="compositionally biased region" description="Acidic residues" evidence="3">
    <location>
        <begin position="111"/>
        <end position="137"/>
    </location>
</feature>
<gene>
    <name evidence="5" type="ORF">ARMSODRAFT_873543</name>
</gene>
<dbReference type="InterPro" id="IPR011993">
    <property type="entry name" value="PH-like_dom_sf"/>
</dbReference>
<accession>A0A2H3C8H8</accession>
<evidence type="ECO:0000313" key="6">
    <source>
        <dbReference type="Proteomes" id="UP000218334"/>
    </source>
</evidence>
<protein>
    <recommendedName>
        <fullName evidence="2">FACT complex subunit</fullName>
    </recommendedName>
</protein>
<dbReference type="GO" id="GO:0035101">
    <property type="term" value="C:FACT complex"/>
    <property type="evidence" value="ECO:0007669"/>
    <property type="project" value="UniProtKB-UniRule"/>
</dbReference>
<dbReference type="GO" id="GO:0006281">
    <property type="term" value="P:DNA repair"/>
    <property type="evidence" value="ECO:0007669"/>
    <property type="project" value="UniProtKB-UniRule"/>
</dbReference>